<feature type="transmembrane region" description="Helical" evidence="1">
    <location>
        <begin position="82"/>
        <end position="99"/>
    </location>
</feature>
<organism evidence="2 3">
    <name type="scientific">Galerina marginata (strain CBS 339.88)</name>
    <dbReference type="NCBI Taxonomy" id="685588"/>
    <lineage>
        <taxon>Eukaryota</taxon>
        <taxon>Fungi</taxon>
        <taxon>Dikarya</taxon>
        <taxon>Basidiomycota</taxon>
        <taxon>Agaricomycotina</taxon>
        <taxon>Agaricomycetes</taxon>
        <taxon>Agaricomycetidae</taxon>
        <taxon>Agaricales</taxon>
        <taxon>Agaricineae</taxon>
        <taxon>Strophariaceae</taxon>
        <taxon>Galerina</taxon>
    </lineage>
</organism>
<feature type="transmembrane region" description="Helical" evidence="1">
    <location>
        <begin position="20"/>
        <end position="41"/>
    </location>
</feature>
<accession>A0A067TB35</accession>
<feature type="transmembrane region" description="Helical" evidence="1">
    <location>
        <begin position="53"/>
        <end position="76"/>
    </location>
</feature>
<name>A0A067TB35_GALM3</name>
<keyword evidence="1" id="KW-0472">Membrane</keyword>
<evidence type="ECO:0000313" key="3">
    <source>
        <dbReference type="Proteomes" id="UP000027222"/>
    </source>
</evidence>
<dbReference type="Proteomes" id="UP000027222">
    <property type="component" value="Unassembled WGS sequence"/>
</dbReference>
<dbReference type="AlphaFoldDB" id="A0A067TB35"/>
<proteinExistence type="predicted"/>
<sequence length="164" mass="19279">MIPPCRFLVMVPVLSLVFDFFSFHFYSFLLIYYGATFLFLLRLRPQRRAPPVFFFILVLVSQARPLVRCSFILPAFYAPRPFTSYVFIFTFVSPVYRLPPLLSPRLSRHIGCIKFNTCTMRPSPRLKSPSVVSLSPTVSLLNYMQYVSGFEDILFRYHDRIHFL</sequence>
<keyword evidence="3" id="KW-1185">Reference proteome</keyword>
<dbReference type="HOGENOM" id="CLU_1619132_0_0_1"/>
<protein>
    <submittedName>
        <fullName evidence="2">Uncharacterized protein</fullName>
    </submittedName>
</protein>
<evidence type="ECO:0000256" key="1">
    <source>
        <dbReference type="SAM" id="Phobius"/>
    </source>
</evidence>
<keyword evidence="1" id="KW-0812">Transmembrane</keyword>
<evidence type="ECO:0000313" key="2">
    <source>
        <dbReference type="EMBL" id="KDR76213.1"/>
    </source>
</evidence>
<dbReference type="EMBL" id="KL142379">
    <property type="protein sequence ID" value="KDR76213.1"/>
    <property type="molecule type" value="Genomic_DNA"/>
</dbReference>
<gene>
    <name evidence="2" type="ORF">GALMADRAFT_465936</name>
</gene>
<keyword evidence="1" id="KW-1133">Transmembrane helix</keyword>
<reference evidence="3" key="1">
    <citation type="journal article" date="2014" name="Proc. Natl. Acad. Sci. U.S.A.">
        <title>Extensive sampling of basidiomycete genomes demonstrates inadequacy of the white-rot/brown-rot paradigm for wood decay fungi.</title>
        <authorList>
            <person name="Riley R."/>
            <person name="Salamov A.A."/>
            <person name="Brown D.W."/>
            <person name="Nagy L.G."/>
            <person name="Floudas D."/>
            <person name="Held B.W."/>
            <person name="Levasseur A."/>
            <person name="Lombard V."/>
            <person name="Morin E."/>
            <person name="Otillar R."/>
            <person name="Lindquist E.A."/>
            <person name="Sun H."/>
            <person name="LaButti K.M."/>
            <person name="Schmutz J."/>
            <person name="Jabbour D."/>
            <person name="Luo H."/>
            <person name="Baker S.E."/>
            <person name="Pisabarro A.G."/>
            <person name="Walton J.D."/>
            <person name="Blanchette R.A."/>
            <person name="Henrissat B."/>
            <person name="Martin F."/>
            <person name="Cullen D."/>
            <person name="Hibbett D.S."/>
            <person name="Grigoriev I.V."/>
        </authorList>
    </citation>
    <scope>NUCLEOTIDE SEQUENCE [LARGE SCALE GENOMIC DNA]</scope>
    <source>
        <strain evidence="3">CBS 339.88</strain>
    </source>
</reference>